<dbReference type="Gene3D" id="3.40.30.10">
    <property type="entry name" value="Glutaredoxin"/>
    <property type="match status" value="1"/>
</dbReference>
<reference evidence="1" key="1">
    <citation type="submission" date="2023-06" db="EMBL/GenBank/DDBJ databases">
        <title>Genome-scale phylogeny and comparative genomics of the fungal order Sordariales.</title>
        <authorList>
            <consortium name="Lawrence Berkeley National Laboratory"/>
            <person name="Hensen N."/>
            <person name="Bonometti L."/>
            <person name="Westerberg I."/>
            <person name="Brannstrom I.O."/>
            <person name="Guillou S."/>
            <person name="Cros-Aarteil S."/>
            <person name="Calhoun S."/>
            <person name="Haridas S."/>
            <person name="Kuo A."/>
            <person name="Mondo S."/>
            <person name="Pangilinan J."/>
            <person name="Riley R."/>
            <person name="Labutti K."/>
            <person name="Andreopoulos B."/>
            <person name="Lipzen A."/>
            <person name="Chen C."/>
            <person name="Yanf M."/>
            <person name="Daum C."/>
            <person name="Ng V."/>
            <person name="Clum A."/>
            <person name="Steindorff A."/>
            <person name="Ohm R."/>
            <person name="Martin F."/>
            <person name="Silar P."/>
            <person name="Natvig D."/>
            <person name="Lalanne C."/>
            <person name="Gautier V."/>
            <person name="Ament-Velasquez S.L."/>
            <person name="Kruys A."/>
            <person name="Hutchinson M.I."/>
            <person name="Powell A.J."/>
            <person name="Barry K."/>
            <person name="Miller A.N."/>
            <person name="Grigoriev I.V."/>
            <person name="Debuchy R."/>
            <person name="Gladieux P."/>
            <person name="Thoren M.H."/>
            <person name="Johannesson H."/>
        </authorList>
    </citation>
    <scope>NUCLEOTIDE SEQUENCE</scope>
    <source>
        <strain evidence="1">PSN4</strain>
    </source>
</reference>
<comment type="caution">
    <text evidence="1">The sequence shown here is derived from an EMBL/GenBank/DDBJ whole genome shotgun (WGS) entry which is preliminary data.</text>
</comment>
<evidence type="ECO:0008006" key="3">
    <source>
        <dbReference type="Google" id="ProtNLM"/>
    </source>
</evidence>
<name>A0AAJ0BBW3_9PEZI</name>
<protein>
    <recommendedName>
        <fullName evidence="3">Thioredoxin domain-containing protein</fullName>
    </recommendedName>
</protein>
<dbReference type="AlphaFoldDB" id="A0AAJ0BBW3"/>
<proteinExistence type="predicted"/>
<keyword evidence="2" id="KW-1185">Reference proteome</keyword>
<evidence type="ECO:0000313" key="1">
    <source>
        <dbReference type="EMBL" id="KAK1754444.1"/>
    </source>
</evidence>
<organism evidence="1 2">
    <name type="scientific">Echria macrotheca</name>
    <dbReference type="NCBI Taxonomy" id="438768"/>
    <lineage>
        <taxon>Eukaryota</taxon>
        <taxon>Fungi</taxon>
        <taxon>Dikarya</taxon>
        <taxon>Ascomycota</taxon>
        <taxon>Pezizomycotina</taxon>
        <taxon>Sordariomycetes</taxon>
        <taxon>Sordariomycetidae</taxon>
        <taxon>Sordariales</taxon>
        <taxon>Schizotheciaceae</taxon>
        <taxon>Echria</taxon>
    </lineage>
</organism>
<sequence length="120" mass="13695">MAVKNLTTLETLDKILHEKDHLAVVYCYKSKTDAEAMRFPLQEWSVLYNEAAYYYLDMDSARPVADELGIDNNEPPHFLIFRDGRKIGSVTADAAHESAVDKAEAEIREFLGRRDPALYD</sequence>
<accession>A0AAJ0BBW3</accession>
<gene>
    <name evidence="1" type="ORF">QBC47DRAFT_383940</name>
</gene>
<dbReference type="Proteomes" id="UP001239445">
    <property type="component" value="Unassembled WGS sequence"/>
</dbReference>
<dbReference type="SUPFAM" id="SSF52833">
    <property type="entry name" value="Thioredoxin-like"/>
    <property type="match status" value="1"/>
</dbReference>
<dbReference type="InterPro" id="IPR036249">
    <property type="entry name" value="Thioredoxin-like_sf"/>
</dbReference>
<dbReference type="EMBL" id="MU839835">
    <property type="protein sequence ID" value="KAK1754444.1"/>
    <property type="molecule type" value="Genomic_DNA"/>
</dbReference>
<evidence type="ECO:0000313" key="2">
    <source>
        <dbReference type="Proteomes" id="UP001239445"/>
    </source>
</evidence>